<evidence type="ECO:0000256" key="6">
    <source>
        <dbReference type="ARBA" id="ARBA00009541"/>
    </source>
</evidence>
<organism evidence="15 16">
    <name type="scientific">Anthropogastromicrobium aceti</name>
    <dbReference type="NCBI Taxonomy" id="2981768"/>
    <lineage>
        <taxon>Bacteria</taxon>
        <taxon>Bacillati</taxon>
        <taxon>Bacillota</taxon>
        <taxon>Clostridia</taxon>
        <taxon>Lachnospirales</taxon>
        <taxon>Lachnospiraceae</taxon>
        <taxon>Anthropogastromicrobium</taxon>
    </lineage>
</organism>
<evidence type="ECO:0000256" key="14">
    <source>
        <dbReference type="PIRSR" id="PIRSR001461-3"/>
    </source>
</evidence>
<dbReference type="InterPro" id="IPR013785">
    <property type="entry name" value="Aldolase_TIM"/>
</dbReference>
<dbReference type="RefSeq" id="WP_066562237.1">
    <property type="nucleotide sequence ID" value="NZ_JAJEQN010000021.1"/>
</dbReference>
<reference evidence="15 16" key="1">
    <citation type="submission" date="2021-10" db="EMBL/GenBank/DDBJ databases">
        <title>Anaerobic single-cell dispensing facilitates the cultivation of human gut bacteria.</title>
        <authorList>
            <person name="Afrizal A."/>
        </authorList>
    </citation>
    <scope>NUCLEOTIDE SEQUENCE [LARGE SCALE GENOMIC DNA]</scope>
    <source>
        <strain evidence="15 16">CLA-AA-H224</strain>
    </source>
</reference>
<feature type="binding site" evidence="10 13">
    <location>
        <position position="34"/>
    </location>
    <ligand>
        <name>a divalent metal cation</name>
        <dbReference type="ChEBI" id="CHEBI:60240"/>
    </ligand>
</feature>
<comment type="cofactor">
    <cofactor evidence="4">
        <name>Zn(2+)</name>
        <dbReference type="ChEBI" id="CHEBI:29105"/>
    </cofactor>
</comment>
<feature type="binding site" evidence="10 13">
    <location>
        <position position="65"/>
    </location>
    <ligand>
        <name>a divalent metal cation</name>
        <dbReference type="ChEBI" id="CHEBI:60240"/>
    </ligand>
</feature>
<evidence type="ECO:0000313" key="16">
    <source>
        <dbReference type="Proteomes" id="UP001198200"/>
    </source>
</evidence>
<keyword evidence="9 10" id="KW-0413">Isomerase</keyword>
<evidence type="ECO:0000256" key="10">
    <source>
        <dbReference type="HAMAP-Rule" id="MF_02227"/>
    </source>
</evidence>
<feature type="binding site" evidence="14">
    <location>
        <position position="177"/>
    </location>
    <ligand>
        <name>substrate</name>
    </ligand>
</feature>
<feature type="binding site" evidence="10 14">
    <location>
        <position position="7"/>
    </location>
    <ligand>
        <name>substrate</name>
    </ligand>
</feature>
<comment type="cofactor">
    <cofactor evidence="10 13">
        <name>a divalent metal cation</name>
        <dbReference type="ChEBI" id="CHEBI:60240"/>
    </cofactor>
    <text evidence="10 13">Binds 1 divalent metal cation per subunit.</text>
</comment>
<feature type="active site" description="Proton donor" evidence="10 12">
    <location>
        <position position="175"/>
    </location>
</feature>
<keyword evidence="13" id="KW-0862">Zinc</keyword>
<comment type="cofactor">
    <cofactor evidence="5">
        <name>Fe(2+)</name>
        <dbReference type="ChEBI" id="CHEBI:29033"/>
    </cofactor>
</comment>
<feature type="binding site" evidence="10 14">
    <location>
        <begin position="141"/>
        <end position="144"/>
    </location>
    <ligand>
        <name>substrate</name>
    </ligand>
</feature>
<feature type="active site" description="Proton acceptor" evidence="10 12">
    <location>
        <position position="34"/>
    </location>
</feature>
<keyword evidence="10 11" id="KW-0119">Carbohydrate metabolism</keyword>
<sequence length="222" mass="24498">MADLAVSLLSADFSCLEKQLQELKEADVKWLHIDVMDGNFVPSISFGFPIVKTLRKAFSGVFDVHLMIQEPIRYIKEFAESGSDMITIHLEACEDVEATLRWIRECGCKAGLAVNPHTPIEEVYPYLHLTDMVLAMTVQPGFGGQKYIHSVTKKVETLHKYLNENGFDSVLIEVDGGICLETALEAADAGSDILVSGSSVFKGNIGQNVHDLLEAMNHSEKV</sequence>
<dbReference type="Pfam" id="PF00834">
    <property type="entry name" value="Ribul_P_3_epim"/>
    <property type="match status" value="1"/>
</dbReference>
<evidence type="ECO:0000256" key="9">
    <source>
        <dbReference type="ARBA" id="ARBA00023235"/>
    </source>
</evidence>
<dbReference type="Gene3D" id="3.20.20.70">
    <property type="entry name" value="Aldolase class I"/>
    <property type="match status" value="1"/>
</dbReference>
<evidence type="ECO:0000256" key="2">
    <source>
        <dbReference type="ARBA" id="ARBA00001936"/>
    </source>
</evidence>
<dbReference type="GO" id="GO:0046872">
    <property type="term" value="F:metal ion binding"/>
    <property type="evidence" value="ECO:0007669"/>
    <property type="project" value="UniProtKB-UniRule"/>
</dbReference>
<dbReference type="InterPro" id="IPR011060">
    <property type="entry name" value="RibuloseP-bd_barrel"/>
</dbReference>
<dbReference type="InterPro" id="IPR026019">
    <property type="entry name" value="Ribul_P_3_epim"/>
</dbReference>
<evidence type="ECO:0000256" key="12">
    <source>
        <dbReference type="PIRSR" id="PIRSR001461-1"/>
    </source>
</evidence>
<keyword evidence="13" id="KW-0170">Cobalt</keyword>
<feature type="binding site" evidence="10 13">
    <location>
        <position position="175"/>
    </location>
    <ligand>
        <name>a divalent metal cation</name>
        <dbReference type="ChEBI" id="CHEBI:60240"/>
    </ligand>
</feature>
<evidence type="ECO:0000256" key="13">
    <source>
        <dbReference type="PIRSR" id="PIRSR001461-2"/>
    </source>
</evidence>
<dbReference type="GO" id="GO:0004750">
    <property type="term" value="F:D-ribulose-phosphate 3-epimerase activity"/>
    <property type="evidence" value="ECO:0007669"/>
    <property type="project" value="UniProtKB-UniRule"/>
</dbReference>
<feature type="binding site" evidence="10">
    <location>
        <begin position="175"/>
        <end position="177"/>
    </location>
    <ligand>
        <name>substrate</name>
    </ligand>
</feature>
<evidence type="ECO:0000313" key="15">
    <source>
        <dbReference type="EMBL" id="MCC2221801.1"/>
    </source>
</evidence>
<feature type="binding site" evidence="10 13">
    <location>
        <position position="32"/>
    </location>
    <ligand>
        <name>a divalent metal cation</name>
        <dbReference type="ChEBI" id="CHEBI:60240"/>
    </ligand>
</feature>
<evidence type="ECO:0000256" key="8">
    <source>
        <dbReference type="ARBA" id="ARBA00022723"/>
    </source>
</evidence>
<dbReference type="PIRSF" id="PIRSF001461">
    <property type="entry name" value="RPE"/>
    <property type="match status" value="1"/>
</dbReference>
<evidence type="ECO:0000256" key="5">
    <source>
        <dbReference type="ARBA" id="ARBA00001954"/>
    </source>
</evidence>
<dbReference type="NCBIfam" id="NF004076">
    <property type="entry name" value="PRK05581.1-4"/>
    <property type="match status" value="1"/>
</dbReference>
<dbReference type="GO" id="GO:0019323">
    <property type="term" value="P:pentose catabolic process"/>
    <property type="evidence" value="ECO:0007669"/>
    <property type="project" value="UniProtKB-UniRule"/>
</dbReference>
<feature type="binding site" evidence="10 14">
    <location>
        <begin position="197"/>
        <end position="198"/>
    </location>
    <ligand>
        <name>substrate</name>
    </ligand>
</feature>
<dbReference type="PANTHER" id="PTHR11749">
    <property type="entry name" value="RIBULOSE-5-PHOSPHATE-3-EPIMERASE"/>
    <property type="match status" value="1"/>
</dbReference>
<comment type="similarity">
    <text evidence="6 10 11">Belongs to the ribulose-phosphate 3-epimerase family.</text>
</comment>
<dbReference type="SUPFAM" id="SSF51366">
    <property type="entry name" value="Ribulose-phoshate binding barrel"/>
    <property type="match status" value="1"/>
</dbReference>
<evidence type="ECO:0000256" key="7">
    <source>
        <dbReference type="ARBA" id="ARBA00013188"/>
    </source>
</evidence>
<dbReference type="HAMAP" id="MF_02227">
    <property type="entry name" value="RPE"/>
    <property type="match status" value="1"/>
</dbReference>
<comment type="catalytic activity">
    <reaction evidence="1 10 11">
        <text>D-ribulose 5-phosphate = D-xylulose 5-phosphate</text>
        <dbReference type="Rhea" id="RHEA:13677"/>
        <dbReference type="ChEBI" id="CHEBI:57737"/>
        <dbReference type="ChEBI" id="CHEBI:58121"/>
        <dbReference type="EC" id="5.1.3.1"/>
    </reaction>
</comment>
<keyword evidence="16" id="KW-1185">Reference proteome</keyword>
<protein>
    <recommendedName>
        <fullName evidence="7 10">Ribulose-phosphate 3-epimerase</fullName>
        <ecNumber evidence="7 10">5.1.3.1</ecNumber>
    </recommendedName>
</protein>
<dbReference type="AlphaFoldDB" id="A0AAE3JCE8"/>
<keyword evidence="8 10" id="KW-0479">Metal-binding</keyword>
<feature type="binding site" evidence="10 14">
    <location>
        <position position="65"/>
    </location>
    <ligand>
        <name>substrate</name>
    </ligand>
</feature>
<dbReference type="InterPro" id="IPR000056">
    <property type="entry name" value="Ribul_P_3_epim-like"/>
</dbReference>
<accession>A0AAE3JCE8</accession>
<dbReference type="NCBIfam" id="TIGR01163">
    <property type="entry name" value="rpe"/>
    <property type="match status" value="1"/>
</dbReference>
<dbReference type="EC" id="5.1.3.1" evidence="7 10"/>
<dbReference type="FunFam" id="3.20.20.70:FF:000004">
    <property type="entry name" value="Ribulose-phosphate 3-epimerase"/>
    <property type="match status" value="1"/>
</dbReference>
<dbReference type="GO" id="GO:0006098">
    <property type="term" value="P:pentose-phosphate shunt"/>
    <property type="evidence" value="ECO:0007669"/>
    <property type="project" value="UniProtKB-UniRule"/>
</dbReference>
<comment type="pathway">
    <text evidence="10">Carbohydrate degradation.</text>
</comment>
<comment type="cofactor">
    <cofactor evidence="2">
        <name>Mn(2+)</name>
        <dbReference type="ChEBI" id="CHEBI:29035"/>
    </cofactor>
</comment>
<dbReference type="CDD" id="cd00429">
    <property type="entry name" value="RPE"/>
    <property type="match status" value="1"/>
</dbReference>
<keyword evidence="13" id="KW-0464">Manganese</keyword>
<evidence type="ECO:0000256" key="11">
    <source>
        <dbReference type="PIRNR" id="PIRNR001461"/>
    </source>
</evidence>
<gene>
    <name evidence="10 15" type="primary">rpe</name>
    <name evidence="15" type="ORF">LKD48_09165</name>
</gene>
<comment type="caution">
    <text evidence="15">The sequence shown here is derived from an EMBL/GenBank/DDBJ whole genome shotgun (WGS) entry which is preliminary data.</text>
</comment>
<dbReference type="Proteomes" id="UP001198200">
    <property type="component" value="Unassembled WGS sequence"/>
</dbReference>
<name>A0AAE3JCE8_9FIRM</name>
<evidence type="ECO:0000256" key="1">
    <source>
        <dbReference type="ARBA" id="ARBA00001782"/>
    </source>
</evidence>
<evidence type="ECO:0000256" key="4">
    <source>
        <dbReference type="ARBA" id="ARBA00001947"/>
    </source>
</evidence>
<comment type="cofactor">
    <cofactor evidence="3">
        <name>Co(2+)</name>
        <dbReference type="ChEBI" id="CHEBI:48828"/>
    </cofactor>
</comment>
<dbReference type="EMBL" id="JAJEQN010000021">
    <property type="protein sequence ID" value="MCC2221801.1"/>
    <property type="molecule type" value="Genomic_DNA"/>
</dbReference>
<comment type="function">
    <text evidence="10">Catalyzes the reversible epimerization of D-ribulose 5-phosphate to D-xylulose 5-phosphate.</text>
</comment>
<dbReference type="GO" id="GO:0005737">
    <property type="term" value="C:cytoplasm"/>
    <property type="evidence" value="ECO:0007669"/>
    <property type="project" value="UniProtKB-ARBA"/>
</dbReference>
<proteinExistence type="inferred from homology"/>
<evidence type="ECO:0000256" key="3">
    <source>
        <dbReference type="ARBA" id="ARBA00001941"/>
    </source>
</evidence>